<organism evidence="3 4">
    <name type="scientific">Stieleria varia</name>
    <dbReference type="NCBI Taxonomy" id="2528005"/>
    <lineage>
        <taxon>Bacteria</taxon>
        <taxon>Pseudomonadati</taxon>
        <taxon>Planctomycetota</taxon>
        <taxon>Planctomycetia</taxon>
        <taxon>Pirellulales</taxon>
        <taxon>Pirellulaceae</taxon>
        <taxon>Stieleria</taxon>
    </lineage>
</organism>
<dbReference type="OrthoDB" id="9783105at2"/>
<sequence>MTASEIPSAEPPASTTRRDTRFGVIGTGRITRRLVADLQSTDGVAVTAIASRDQQRAQWFANQYGIANAVTGYAALLERDDIDAVYISLPPSMHHQWCVKAAEAGKHLLCEKPLAMNAEQAVEIDQVCSASSVRWLDATGWQHHPRTDQMKQWLLENRFGEIGHVTAAVSFYKPFLSDEHRLDSSLGGGCLLDLAWYTCGLIRWATDKMPVSVMGDAVMHGDVPMRVTGMLRFDDDSTASFSCGYDTATRKWFEVAGSASSLICDDFTRPWDDRPTRCWIHEASGEVASHTFGGAQERVMIAKLVGDASLKNYQTQAIDTHRILDALSKSLQSETRVELADAASVTSFVPSSRV</sequence>
<dbReference type="Proteomes" id="UP000320176">
    <property type="component" value="Unassembled WGS sequence"/>
</dbReference>
<name>A0A5C6AEV5_9BACT</name>
<dbReference type="GO" id="GO:0033712">
    <property type="term" value="F:1,5-anhydro-D-fructose reductase (1,5-anhydro-D-mannitol-forming) activity"/>
    <property type="evidence" value="ECO:0007669"/>
    <property type="project" value="UniProtKB-EC"/>
</dbReference>
<keyword evidence="3" id="KW-0560">Oxidoreductase</keyword>
<dbReference type="SUPFAM" id="SSF55347">
    <property type="entry name" value="Glyceraldehyde-3-phosphate dehydrogenase-like, C-terminal domain"/>
    <property type="match status" value="1"/>
</dbReference>
<accession>A0A5C6AEV5</accession>
<dbReference type="InterPro" id="IPR000683">
    <property type="entry name" value="Gfo/Idh/MocA-like_OxRdtase_N"/>
</dbReference>
<dbReference type="Pfam" id="PF01408">
    <property type="entry name" value="GFO_IDH_MocA"/>
    <property type="match status" value="1"/>
</dbReference>
<gene>
    <name evidence="3" type="primary">afr_5</name>
    <name evidence="3" type="ORF">Pla52n_50180</name>
</gene>
<dbReference type="EC" id="1.1.1.292" evidence="3"/>
<dbReference type="Pfam" id="PF22725">
    <property type="entry name" value="GFO_IDH_MocA_C3"/>
    <property type="match status" value="1"/>
</dbReference>
<dbReference type="SUPFAM" id="SSF51735">
    <property type="entry name" value="NAD(P)-binding Rossmann-fold domains"/>
    <property type="match status" value="1"/>
</dbReference>
<dbReference type="PANTHER" id="PTHR46368">
    <property type="match status" value="1"/>
</dbReference>
<dbReference type="EMBL" id="SJPN01000006">
    <property type="protein sequence ID" value="TWT98504.1"/>
    <property type="molecule type" value="Genomic_DNA"/>
</dbReference>
<dbReference type="InterPro" id="IPR055170">
    <property type="entry name" value="GFO_IDH_MocA-like_dom"/>
</dbReference>
<dbReference type="GO" id="GO:0000166">
    <property type="term" value="F:nucleotide binding"/>
    <property type="evidence" value="ECO:0007669"/>
    <property type="project" value="InterPro"/>
</dbReference>
<dbReference type="Gene3D" id="3.40.50.720">
    <property type="entry name" value="NAD(P)-binding Rossmann-like Domain"/>
    <property type="match status" value="1"/>
</dbReference>
<evidence type="ECO:0000259" key="1">
    <source>
        <dbReference type="Pfam" id="PF01408"/>
    </source>
</evidence>
<feature type="domain" description="GFO/IDH/MocA-like oxidoreductase" evidence="2">
    <location>
        <begin position="149"/>
        <end position="262"/>
    </location>
</feature>
<dbReference type="RefSeq" id="WP_146522071.1">
    <property type="nucleotide sequence ID" value="NZ_CP151726.1"/>
</dbReference>
<keyword evidence="4" id="KW-1185">Reference proteome</keyword>
<comment type="caution">
    <text evidence="3">The sequence shown here is derived from an EMBL/GenBank/DDBJ whole genome shotgun (WGS) entry which is preliminary data.</text>
</comment>
<reference evidence="3 4" key="1">
    <citation type="submission" date="2019-02" db="EMBL/GenBank/DDBJ databases">
        <title>Deep-cultivation of Planctomycetes and their phenomic and genomic characterization uncovers novel biology.</title>
        <authorList>
            <person name="Wiegand S."/>
            <person name="Jogler M."/>
            <person name="Boedeker C."/>
            <person name="Pinto D."/>
            <person name="Vollmers J."/>
            <person name="Rivas-Marin E."/>
            <person name="Kohn T."/>
            <person name="Peeters S.H."/>
            <person name="Heuer A."/>
            <person name="Rast P."/>
            <person name="Oberbeckmann S."/>
            <person name="Bunk B."/>
            <person name="Jeske O."/>
            <person name="Meyerdierks A."/>
            <person name="Storesund J.E."/>
            <person name="Kallscheuer N."/>
            <person name="Luecker S."/>
            <person name="Lage O.M."/>
            <person name="Pohl T."/>
            <person name="Merkel B.J."/>
            <person name="Hornburger P."/>
            <person name="Mueller R.-W."/>
            <person name="Bruemmer F."/>
            <person name="Labrenz M."/>
            <person name="Spormann A.M."/>
            <person name="Op Den Camp H."/>
            <person name="Overmann J."/>
            <person name="Amann R."/>
            <person name="Jetten M.S.M."/>
            <person name="Mascher T."/>
            <person name="Medema M.H."/>
            <person name="Devos D.P."/>
            <person name="Kaster A.-K."/>
            <person name="Ovreas L."/>
            <person name="Rohde M."/>
            <person name="Galperin M.Y."/>
            <person name="Jogler C."/>
        </authorList>
    </citation>
    <scope>NUCLEOTIDE SEQUENCE [LARGE SCALE GENOMIC DNA]</scope>
    <source>
        <strain evidence="3 4">Pla52n</strain>
    </source>
</reference>
<dbReference type="PANTHER" id="PTHR46368:SF4">
    <property type="entry name" value="OS10G0403700 PROTEIN"/>
    <property type="match status" value="1"/>
</dbReference>
<evidence type="ECO:0000259" key="2">
    <source>
        <dbReference type="Pfam" id="PF22725"/>
    </source>
</evidence>
<feature type="domain" description="Gfo/Idh/MocA-like oxidoreductase N-terminal" evidence="1">
    <location>
        <begin position="21"/>
        <end position="133"/>
    </location>
</feature>
<dbReference type="Gene3D" id="3.30.360.10">
    <property type="entry name" value="Dihydrodipicolinate Reductase, domain 2"/>
    <property type="match status" value="1"/>
</dbReference>
<dbReference type="AlphaFoldDB" id="A0A5C6AEV5"/>
<protein>
    <submittedName>
        <fullName evidence="3">1,5-anhydro-D-fructose reductase</fullName>
        <ecNumber evidence="3">1.1.1.292</ecNumber>
    </submittedName>
</protein>
<evidence type="ECO:0000313" key="4">
    <source>
        <dbReference type="Proteomes" id="UP000320176"/>
    </source>
</evidence>
<dbReference type="InterPro" id="IPR036291">
    <property type="entry name" value="NAD(P)-bd_dom_sf"/>
</dbReference>
<evidence type="ECO:0000313" key="3">
    <source>
        <dbReference type="EMBL" id="TWT98504.1"/>
    </source>
</evidence>
<proteinExistence type="predicted"/>